<proteinExistence type="predicted"/>
<protein>
    <submittedName>
        <fullName evidence="2">NADH dehydrogenase subunit 6</fullName>
    </submittedName>
</protein>
<evidence type="ECO:0000256" key="1">
    <source>
        <dbReference type="SAM" id="Phobius"/>
    </source>
</evidence>
<keyword evidence="1" id="KW-1133">Transmembrane helix</keyword>
<feature type="transmembrane region" description="Helical" evidence="1">
    <location>
        <begin position="85"/>
        <end position="105"/>
    </location>
</feature>
<keyword evidence="1" id="KW-0812">Transmembrane</keyword>
<feature type="transmembrane region" description="Helical" evidence="1">
    <location>
        <begin position="125"/>
        <end position="146"/>
    </location>
</feature>
<feature type="transmembrane region" description="Helical" evidence="1">
    <location>
        <begin position="47"/>
        <end position="73"/>
    </location>
</feature>
<reference evidence="2" key="1">
    <citation type="journal article" date="2006" name="Mar. Biol.">
        <title>Molecular phylogeny and evolution of the pelagic copepod genus Neocalanus (Crustacea: Copepoda).</title>
        <authorList>
            <person name="Machida R.J."/>
            <person name="Miya M.U."/>
            <person name="Nishida M."/>
            <person name="Nishida S."/>
        </authorList>
    </citation>
    <scope>NUCLEOTIDE SEQUENCE</scope>
</reference>
<dbReference type="AlphaFoldDB" id="Q3LI88"/>
<gene>
    <name evidence="2" type="primary">ND6</name>
</gene>
<dbReference type="EMBL" id="AB093146">
    <property type="protein sequence ID" value="BAE46525.1"/>
    <property type="molecule type" value="Genomic_DNA"/>
</dbReference>
<organism evidence="2">
    <name type="scientific">Neocalanus tonsus</name>
    <dbReference type="NCBI Taxonomy" id="148992"/>
    <lineage>
        <taxon>Eukaryota</taxon>
        <taxon>Metazoa</taxon>
        <taxon>Ecdysozoa</taxon>
        <taxon>Arthropoda</taxon>
        <taxon>Crustacea</taxon>
        <taxon>Multicrustacea</taxon>
        <taxon>Hexanauplia</taxon>
        <taxon>Copepoda</taxon>
        <taxon>Calanoida</taxon>
        <taxon>Calanidae</taxon>
        <taxon>Neocalanus</taxon>
    </lineage>
</organism>
<name>Q3LI88_9MAXI</name>
<evidence type="ECO:0000313" key="2">
    <source>
        <dbReference type="EMBL" id="BAE46525.1"/>
    </source>
</evidence>
<sequence>MMSMMFIFLSLLLVQLMFYASHPISLGLMLVILSLITGAFLMKISISWFFYLLVLVFLGGVMVLIIYMSTLAANEKIFFKVTNKMVIFTFLSLIMLLFLLLEKNLKMKTSMGVMVAGSLYECSNMSTLIFLMIYLLLTMVCVVKLVKFESGPLIKRL</sequence>
<accession>Q3LI88</accession>
<keyword evidence="1" id="KW-0472">Membrane</keyword>
<keyword evidence="2" id="KW-0496">Mitochondrion</keyword>
<geneLocation type="mitochondrion" evidence="2"/>